<evidence type="ECO:0000313" key="2">
    <source>
        <dbReference type="EMBL" id="OUY05689.1"/>
    </source>
</evidence>
<evidence type="ECO:0000259" key="1">
    <source>
        <dbReference type="Pfam" id="PF07287"/>
    </source>
</evidence>
<keyword evidence="3" id="KW-1185">Reference proteome</keyword>
<dbReference type="PANTHER" id="PTHR47472">
    <property type="entry name" value="PROPIONYL-COA CARBOXYLASE"/>
    <property type="match status" value="1"/>
</dbReference>
<accession>A0A1Z9YU48</accession>
<comment type="caution">
    <text evidence="2">The sequence shown here is derived from an EMBL/GenBank/DDBJ whole genome shotgun (WGS) entry which is preliminary data.</text>
</comment>
<gene>
    <name evidence="2" type="ORF">CAP51_15785</name>
</gene>
<dbReference type="Pfam" id="PF07287">
    <property type="entry name" value="AtuA"/>
    <property type="match status" value="1"/>
</dbReference>
<dbReference type="OrthoDB" id="9763456at2"/>
<dbReference type="EMBL" id="NEXX01000007">
    <property type="protein sequence ID" value="OUY05689.1"/>
    <property type="molecule type" value="Genomic_DNA"/>
</dbReference>
<evidence type="ECO:0000313" key="3">
    <source>
        <dbReference type="Proteomes" id="UP000196536"/>
    </source>
</evidence>
<proteinExistence type="predicted"/>
<dbReference type="RefSeq" id="WP_087621723.1">
    <property type="nucleotide sequence ID" value="NZ_NEXX01000007.1"/>
</dbReference>
<dbReference type="InterPro" id="IPR010839">
    <property type="entry name" value="AtuA_N"/>
</dbReference>
<organism evidence="2 3">
    <name type="scientific">Acinetobacter populi</name>
    <dbReference type="NCBI Taxonomy" id="1582270"/>
    <lineage>
        <taxon>Bacteria</taxon>
        <taxon>Pseudomonadati</taxon>
        <taxon>Pseudomonadota</taxon>
        <taxon>Gammaproteobacteria</taxon>
        <taxon>Moraxellales</taxon>
        <taxon>Moraxellaceae</taxon>
        <taxon>Acinetobacter</taxon>
    </lineage>
</organism>
<reference evidence="2 3" key="1">
    <citation type="submission" date="2017-05" db="EMBL/GenBank/DDBJ databases">
        <title>Acinetobacter populi ANC 5415 (= PBJ7), whole genome shotgun sequencing project.</title>
        <authorList>
            <person name="Nemec A."/>
            <person name="Radolfova-Krizova L."/>
        </authorList>
    </citation>
    <scope>NUCLEOTIDE SEQUENCE [LARGE SCALE GENOMIC DNA]</scope>
    <source>
        <strain evidence="2 3">PBJ7</strain>
    </source>
</reference>
<name>A0A1Z9YU48_9GAMM</name>
<sequence length="453" mass="48935">MNTLPKIRIGSGAGYAGDRVEPAIELAEKGNLDYLVFECLAERTIALANQEKLKNPDAGYDALLEKRFYGVLPFINDQQGNRRFKIISNMGAANPVAAAKRIREILADLNIHGIKVAAVTGDDVLHQLQNRALTLDNGLKIDVLAAQVVSANAYLGVEGILAALEQNADIIITGRVADPSLFLAPLIHEFNWSLSDWNKLGKGTVIGHLLECAGQVTGGYFADPGVKDVPHLDRLGFPIAEVDSEGNAIITKVEGSGGFVTEATCKEQLLYEIHQPDAYLTPDVIADFSHVYFKEIAPDQVAVYGAAGYPKPEKLKVTVGFTDGFIGEGQISYGGPNARQRADLARKVVLSRLQQTKICYEDIRADLMGIDSLYGDCSQSASDHIWEVRLRVAARCKKKTDAVAVANEVESLYTNGPYGGGGAVKTVREVLAVAALYLPRDEVHVNVVMESAS</sequence>
<dbReference type="AlphaFoldDB" id="A0A1Z9YU48"/>
<dbReference type="Proteomes" id="UP000196536">
    <property type="component" value="Unassembled WGS sequence"/>
</dbReference>
<dbReference type="PANTHER" id="PTHR47472:SF1">
    <property type="entry name" value="DUF1446-DOMAIN-CONTAINING PROTEIN"/>
    <property type="match status" value="1"/>
</dbReference>
<protein>
    <submittedName>
        <fullName evidence="2">ABC transporter substrate-binding protein</fullName>
    </submittedName>
</protein>
<feature type="domain" description="Acyclic terpene utilisation N-terminal" evidence="1">
    <location>
        <begin position="7"/>
        <end position="448"/>
    </location>
</feature>